<evidence type="ECO:0000313" key="1">
    <source>
        <dbReference type="EMBL" id="GIH80918.1"/>
    </source>
</evidence>
<sequence length="51" mass="4898">MLAADTSGLDASAARALAGGAPAAAMTADVTAAVTGPMTILSFMTILPVHP</sequence>
<organism evidence="1 2">
    <name type="scientific">Planobispora longispora</name>
    <dbReference type="NCBI Taxonomy" id="28887"/>
    <lineage>
        <taxon>Bacteria</taxon>
        <taxon>Bacillati</taxon>
        <taxon>Actinomycetota</taxon>
        <taxon>Actinomycetes</taxon>
        <taxon>Streptosporangiales</taxon>
        <taxon>Streptosporangiaceae</taxon>
        <taxon>Planobispora</taxon>
    </lineage>
</organism>
<gene>
    <name evidence="1" type="ORF">Plo01_73470</name>
</gene>
<comment type="caution">
    <text evidence="1">The sequence shown here is derived from an EMBL/GenBank/DDBJ whole genome shotgun (WGS) entry which is preliminary data.</text>
</comment>
<name>A0A8J3RTL7_9ACTN</name>
<dbReference type="EMBL" id="BOOH01000066">
    <property type="protein sequence ID" value="GIH80918.1"/>
    <property type="molecule type" value="Genomic_DNA"/>
</dbReference>
<evidence type="ECO:0000313" key="2">
    <source>
        <dbReference type="Proteomes" id="UP000616724"/>
    </source>
</evidence>
<protein>
    <submittedName>
        <fullName evidence="1">Uncharacterized protein</fullName>
    </submittedName>
</protein>
<proteinExistence type="predicted"/>
<dbReference type="Proteomes" id="UP000616724">
    <property type="component" value="Unassembled WGS sequence"/>
</dbReference>
<accession>A0A8J3RTL7</accession>
<dbReference type="AlphaFoldDB" id="A0A8J3RTL7"/>
<keyword evidence="2" id="KW-1185">Reference proteome</keyword>
<reference evidence="1 2" key="1">
    <citation type="submission" date="2021-01" db="EMBL/GenBank/DDBJ databases">
        <title>Whole genome shotgun sequence of Planobispora longispora NBRC 13918.</title>
        <authorList>
            <person name="Komaki H."/>
            <person name="Tamura T."/>
        </authorList>
    </citation>
    <scope>NUCLEOTIDE SEQUENCE [LARGE SCALE GENOMIC DNA]</scope>
    <source>
        <strain evidence="1 2">NBRC 13918</strain>
    </source>
</reference>